<sequence>AVRGAARSPLNVPVRPESRSTAPSCPRGPFSAPSSAPAPCRRSDKAQLPNCCLGAPPTADRQRRKWRLVLASSLALIPRLCRGRQPKSPIREAHLRSRTDGMERKAMGVTGDKERPLTYSGLPSTEVELCQVQIRKPIFYLIQFVQKNFEDGRQRTRTLTLTLLVKGQVCQGKELSFTQICPKRRRRRKRVYHLGDLDWSRLKFNPRLGPGQPTEGIWAQEPQISVQLFLEILNPEPVECWSDIWYRVTLGTKISLQNSALLRYLSCLLPLSPNLPTSAVLTVTQTIIPMVNSILESGDQGPLKELPRSLRWGERGQSSGTKERQLCHEQRASTNAPPRFPRKESQIATLSKPKAQVSVLVSRCRKRRGYLERKQRRRPQETPSLVYASLFYRPQPYQPWALPNGWNGQMYCPKEQAQPPHLWKSTLPDVVSHPSDASSYRRGRKKRVPYTKVQLKELEREYATNKFITKDKRRRISATTNLSERQVTIWFQNRRVKEKKVINKLKTTS</sequence>
<comment type="similarity">
    <text evidence="2">Belongs to the Abd-B homeobox family.</text>
</comment>
<name>A0A643C6Q7_BALPH</name>
<dbReference type="Pfam" id="PF00046">
    <property type="entry name" value="Homeodomain"/>
    <property type="match status" value="1"/>
</dbReference>
<keyword evidence="5 9" id="KW-0238">DNA-binding</keyword>
<dbReference type="Gene3D" id="1.10.10.60">
    <property type="entry name" value="Homeodomain-like"/>
    <property type="match status" value="1"/>
</dbReference>
<evidence type="ECO:0000313" key="14">
    <source>
        <dbReference type="Proteomes" id="UP000437017"/>
    </source>
</evidence>
<dbReference type="GO" id="GO:0003677">
    <property type="term" value="F:DNA binding"/>
    <property type="evidence" value="ECO:0007669"/>
    <property type="project" value="UniProtKB-UniRule"/>
</dbReference>
<dbReference type="GO" id="GO:0005634">
    <property type="term" value="C:nucleus"/>
    <property type="evidence" value="ECO:0007669"/>
    <property type="project" value="UniProtKB-SubCell"/>
</dbReference>
<evidence type="ECO:0000256" key="9">
    <source>
        <dbReference type="PROSITE-ProRule" id="PRU00108"/>
    </source>
</evidence>
<evidence type="ECO:0000256" key="6">
    <source>
        <dbReference type="ARBA" id="ARBA00023155"/>
    </source>
</evidence>
<dbReference type="InterPro" id="IPR017970">
    <property type="entry name" value="Homeobox_CS"/>
</dbReference>
<dbReference type="InterPro" id="IPR009057">
    <property type="entry name" value="Homeodomain-like_sf"/>
</dbReference>
<dbReference type="PANTHER" id="PTHR45804:SF3">
    <property type="entry name" value="HOMEOBOX PROTEIN HOX-A13"/>
    <property type="match status" value="1"/>
</dbReference>
<protein>
    <recommendedName>
        <fullName evidence="12">Homeobox domain-containing protein</fullName>
    </recommendedName>
</protein>
<dbReference type="PROSITE" id="PS50071">
    <property type="entry name" value="HOMEOBOX_2"/>
    <property type="match status" value="1"/>
</dbReference>
<accession>A0A643C6Q7</accession>
<keyword evidence="3" id="KW-0217">Developmental protein</keyword>
<evidence type="ECO:0000256" key="5">
    <source>
        <dbReference type="ARBA" id="ARBA00023125"/>
    </source>
</evidence>
<dbReference type="SUPFAM" id="SSF46689">
    <property type="entry name" value="Homeodomain-like"/>
    <property type="match status" value="1"/>
</dbReference>
<dbReference type="SMART" id="SM00389">
    <property type="entry name" value="HOX"/>
    <property type="match status" value="1"/>
</dbReference>
<evidence type="ECO:0000256" key="4">
    <source>
        <dbReference type="ARBA" id="ARBA00023015"/>
    </source>
</evidence>
<dbReference type="OrthoDB" id="6159439at2759"/>
<dbReference type="PANTHER" id="PTHR45804">
    <property type="entry name" value="SEGMENTATION PROTEIN FUSHI TARAZU-LIKE PROTEIN"/>
    <property type="match status" value="1"/>
</dbReference>
<keyword evidence="8 9" id="KW-0539">Nucleus</keyword>
<evidence type="ECO:0000313" key="13">
    <source>
        <dbReference type="EMBL" id="KAB0395916.1"/>
    </source>
</evidence>
<proteinExistence type="inferred from homology"/>
<feature type="domain" description="Homeobox" evidence="12">
    <location>
        <begin position="441"/>
        <end position="501"/>
    </location>
</feature>
<comment type="caution">
    <text evidence="13">The sequence shown here is derived from an EMBL/GenBank/DDBJ whole genome shotgun (WGS) entry which is preliminary data.</text>
</comment>
<keyword evidence="7" id="KW-0804">Transcription</keyword>
<dbReference type="InterPro" id="IPR051003">
    <property type="entry name" value="AP_axis_regulatory_Homeobox"/>
</dbReference>
<dbReference type="FunFam" id="1.10.10.60:FF:000130">
    <property type="entry name" value="Homeobox protein Hox-D12"/>
    <property type="match status" value="1"/>
</dbReference>
<evidence type="ECO:0000256" key="2">
    <source>
        <dbReference type="ARBA" id="ARBA00006317"/>
    </source>
</evidence>
<evidence type="ECO:0000256" key="11">
    <source>
        <dbReference type="SAM" id="MobiDB-lite"/>
    </source>
</evidence>
<dbReference type="CDD" id="cd00086">
    <property type="entry name" value="homeodomain"/>
    <property type="match status" value="1"/>
</dbReference>
<organism evidence="13 14">
    <name type="scientific">Balaenoptera physalus</name>
    <name type="common">Fin whale</name>
    <name type="synonym">Balaena physalus</name>
    <dbReference type="NCBI Taxonomy" id="9770"/>
    <lineage>
        <taxon>Eukaryota</taxon>
        <taxon>Metazoa</taxon>
        <taxon>Chordata</taxon>
        <taxon>Craniata</taxon>
        <taxon>Vertebrata</taxon>
        <taxon>Euteleostomi</taxon>
        <taxon>Mammalia</taxon>
        <taxon>Eutheria</taxon>
        <taxon>Laurasiatheria</taxon>
        <taxon>Artiodactyla</taxon>
        <taxon>Whippomorpha</taxon>
        <taxon>Cetacea</taxon>
        <taxon>Mysticeti</taxon>
        <taxon>Balaenopteridae</taxon>
        <taxon>Balaenoptera</taxon>
    </lineage>
</organism>
<evidence type="ECO:0000256" key="8">
    <source>
        <dbReference type="ARBA" id="ARBA00023242"/>
    </source>
</evidence>
<feature type="region of interest" description="Disordered" evidence="11">
    <location>
        <begin position="309"/>
        <end position="345"/>
    </location>
</feature>
<dbReference type="AlphaFoldDB" id="A0A643C6Q7"/>
<evidence type="ECO:0000256" key="10">
    <source>
        <dbReference type="RuleBase" id="RU000682"/>
    </source>
</evidence>
<dbReference type="Proteomes" id="UP000437017">
    <property type="component" value="Unassembled WGS sequence"/>
</dbReference>
<evidence type="ECO:0000259" key="12">
    <source>
        <dbReference type="PROSITE" id="PS50071"/>
    </source>
</evidence>
<evidence type="ECO:0000256" key="1">
    <source>
        <dbReference type="ARBA" id="ARBA00004123"/>
    </source>
</evidence>
<keyword evidence="6 9" id="KW-0371">Homeobox</keyword>
<dbReference type="InterPro" id="IPR001356">
    <property type="entry name" value="HD"/>
</dbReference>
<keyword evidence="14" id="KW-1185">Reference proteome</keyword>
<feature type="compositionally biased region" description="Basic and acidic residues" evidence="11">
    <location>
        <begin position="321"/>
        <end position="331"/>
    </location>
</feature>
<evidence type="ECO:0000256" key="3">
    <source>
        <dbReference type="ARBA" id="ARBA00022473"/>
    </source>
</evidence>
<dbReference type="PROSITE" id="PS00027">
    <property type="entry name" value="HOMEOBOX_1"/>
    <property type="match status" value="1"/>
</dbReference>
<keyword evidence="4" id="KW-0805">Transcription regulation</keyword>
<dbReference type="EMBL" id="SGJD01002323">
    <property type="protein sequence ID" value="KAB0395916.1"/>
    <property type="molecule type" value="Genomic_DNA"/>
</dbReference>
<gene>
    <name evidence="13" type="ORF">E2I00_016701</name>
</gene>
<reference evidence="13 14" key="1">
    <citation type="journal article" date="2019" name="PLoS ONE">
        <title>Genomic analyses reveal an absence of contemporary introgressive admixture between fin whales and blue whales, despite known hybrids.</title>
        <authorList>
            <person name="Westbury M.V."/>
            <person name="Petersen B."/>
            <person name="Lorenzen E.D."/>
        </authorList>
    </citation>
    <scope>NUCLEOTIDE SEQUENCE [LARGE SCALE GENOMIC DNA]</scope>
    <source>
        <strain evidence="13">FinWhale-01</strain>
    </source>
</reference>
<evidence type="ECO:0000256" key="7">
    <source>
        <dbReference type="ARBA" id="ARBA00023163"/>
    </source>
</evidence>
<comment type="subcellular location">
    <subcellularLocation>
        <location evidence="1 9 10">Nucleus</location>
    </subcellularLocation>
</comment>
<feature type="non-terminal residue" evidence="13">
    <location>
        <position position="1"/>
    </location>
</feature>
<dbReference type="GO" id="GO:0000981">
    <property type="term" value="F:DNA-binding transcription factor activity, RNA polymerase II-specific"/>
    <property type="evidence" value="ECO:0007669"/>
    <property type="project" value="InterPro"/>
</dbReference>
<feature type="region of interest" description="Disordered" evidence="11">
    <location>
        <begin position="1"/>
        <end position="45"/>
    </location>
</feature>
<feature type="DNA-binding region" description="Homeobox" evidence="9">
    <location>
        <begin position="443"/>
        <end position="502"/>
    </location>
</feature>